<feature type="domain" description="CCHC-type" evidence="7">
    <location>
        <begin position="433"/>
        <end position="448"/>
    </location>
</feature>
<feature type="region of interest" description="Disordered" evidence="6">
    <location>
        <begin position="40"/>
        <end position="74"/>
    </location>
</feature>
<evidence type="ECO:0000256" key="4">
    <source>
        <dbReference type="ARBA" id="ARBA00023274"/>
    </source>
</evidence>
<dbReference type="SUPFAM" id="SSF57756">
    <property type="entry name" value="Retrovirus zinc finger-like domains"/>
    <property type="match status" value="3"/>
</dbReference>
<keyword evidence="3" id="KW-0733">Signal recognition particle</keyword>
<evidence type="ECO:0000256" key="2">
    <source>
        <dbReference type="ARBA" id="ARBA00022664"/>
    </source>
</evidence>
<feature type="domain" description="CCHC-type" evidence="7">
    <location>
        <begin position="384"/>
        <end position="399"/>
    </location>
</feature>
<feature type="domain" description="CCHC-type" evidence="7">
    <location>
        <begin position="411"/>
        <end position="427"/>
    </location>
</feature>
<keyword evidence="2" id="KW-0507">mRNA processing</keyword>
<dbReference type="GO" id="GO:0008312">
    <property type="term" value="F:7S RNA binding"/>
    <property type="evidence" value="ECO:0007669"/>
    <property type="project" value="InterPro"/>
</dbReference>
<dbReference type="SMART" id="SM00343">
    <property type="entry name" value="ZnF_C2HC"/>
    <property type="match status" value="6"/>
</dbReference>
<dbReference type="GO" id="GO:0006397">
    <property type="term" value="P:mRNA processing"/>
    <property type="evidence" value="ECO:0007669"/>
    <property type="project" value="UniProtKB-KW"/>
</dbReference>
<evidence type="ECO:0000256" key="3">
    <source>
        <dbReference type="ARBA" id="ARBA00023135"/>
    </source>
</evidence>
<keyword evidence="1" id="KW-0963">Cytoplasm</keyword>
<feature type="compositionally biased region" description="Low complexity" evidence="6">
    <location>
        <begin position="47"/>
        <end position="57"/>
    </location>
</feature>
<accession>A0AAF0DY92</accession>
<evidence type="ECO:0000256" key="6">
    <source>
        <dbReference type="SAM" id="MobiDB-lite"/>
    </source>
</evidence>
<keyword evidence="4" id="KW-0687">Ribonucleoprotein</keyword>
<evidence type="ECO:0000256" key="5">
    <source>
        <dbReference type="PROSITE-ProRule" id="PRU00047"/>
    </source>
</evidence>
<dbReference type="InterPro" id="IPR001878">
    <property type="entry name" value="Znf_CCHC"/>
</dbReference>
<protein>
    <submittedName>
        <fullName evidence="8">Signal recognition particle subunit</fullName>
    </submittedName>
</protein>
<dbReference type="PROSITE" id="PS50158">
    <property type="entry name" value="ZF_CCHC"/>
    <property type="match status" value="5"/>
</dbReference>
<dbReference type="Proteomes" id="UP001214603">
    <property type="component" value="Chromosome 1"/>
</dbReference>
<gene>
    <name evidence="8" type="primary">SEC65</name>
    <name evidence="8" type="ORF">MOBT1_000880</name>
</gene>
<evidence type="ECO:0000313" key="8">
    <source>
        <dbReference type="EMBL" id="WFD02199.1"/>
    </source>
</evidence>
<dbReference type="GO" id="GO:0005786">
    <property type="term" value="C:signal recognition particle, endoplasmic reticulum targeting"/>
    <property type="evidence" value="ECO:0007669"/>
    <property type="project" value="UniProtKB-KW"/>
</dbReference>
<dbReference type="GO" id="GO:0006614">
    <property type="term" value="P:SRP-dependent cotranslational protein targeting to membrane"/>
    <property type="evidence" value="ECO:0007669"/>
    <property type="project" value="InterPro"/>
</dbReference>
<feature type="region of interest" description="Disordered" evidence="6">
    <location>
        <begin position="175"/>
        <end position="239"/>
    </location>
</feature>
<evidence type="ECO:0000256" key="1">
    <source>
        <dbReference type="ARBA" id="ARBA00022490"/>
    </source>
</evidence>
<dbReference type="Gene3D" id="3.30.56.30">
    <property type="entry name" value="Signal recognition particle, SRP19-like subunit"/>
    <property type="match status" value="1"/>
</dbReference>
<feature type="domain" description="CCHC-type" evidence="7">
    <location>
        <begin position="330"/>
        <end position="345"/>
    </location>
</feature>
<evidence type="ECO:0000259" key="7">
    <source>
        <dbReference type="PROSITE" id="PS50158"/>
    </source>
</evidence>
<reference evidence="8" key="1">
    <citation type="submission" date="2023-03" db="EMBL/GenBank/DDBJ databases">
        <title>Mating type loci evolution in Malassezia.</title>
        <authorList>
            <person name="Coelho M.A."/>
        </authorList>
    </citation>
    <scope>NUCLEOTIDE SEQUENCE</scope>
    <source>
        <strain evidence="8">CBS 7876</strain>
    </source>
</reference>
<dbReference type="Pfam" id="PF00098">
    <property type="entry name" value="zf-CCHC"/>
    <property type="match status" value="6"/>
</dbReference>
<keyword evidence="5" id="KW-0863">Zinc-finger</keyword>
<feature type="region of interest" description="Disordered" evidence="6">
    <location>
        <begin position="262"/>
        <end position="295"/>
    </location>
</feature>
<dbReference type="InterPro" id="IPR051714">
    <property type="entry name" value="Znf_CCHC_NABP"/>
</dbReference>
<dbReference type="InterPro" id="IPR002778">
    <property type="entry name" value="Signal_recog_particle_SRP19"/>
</dbReference>
<name>A0AAF0DY92_9BASI</name>
<organism evidence="8 9">
    <name type="scientific">Malassezia obtusa</name>
    <dbReference type="NCBI Taxonomy" id="76774"/>
    <lineage>
        <taxon>Eukaryota</taxon>
        <taxon>Fungi</taxon>
        <taxon>Dikarya</taxon>
        <taxon>Basidiomycota</taxon>
        <taxon>Ustilaginomycotina</taxon>
        <taxon>Malasseziomycetes</taxon>
        <taxon>Malasseziales</taxon>
        <taxon>Malasseziaceae</taxon>
        <taxon>Malassezia</taxon>
    </lineage>
</organism>
<evidence type="ECO:0000313" key="9">
    <source>
        <dbReference type="Proteomes" id="UP001214603"/>
    </source>
</evidence>
<feature type="domain" description="CCHC-type" evidence="7">
    <location>
        <begin position="357"/>
        <end position="372"/>
    </location>
</feature>
<proteinExistence type="predicted"/>
<sequence>MTTPTYVYGLTQFDLPGVTSPEGSALPSVDMMQEMMAKMGGAGGAPSFGAPSGPSHAPSRHTTPNVADDGEENGPHKNWTCVYPIYLDAKQRYRKGCRRVAYEKALLYPNSQFISNAAKHLNLEYMHEPYRTHPRDWANPGRVKIRLFKDDGSLVRTDLPTKQKLLEAIAADLQPVTGGKPPVLPTAEQQPKKRSAETSGQANKAGKAKNTLRERERQIRRRPVPSTLPPHSPAFPAGMLGMDLSKMAGAAGAMPGMGPLGSMMSSMGLADDDDEPAEEEKPAARQQPALGRRQRKRVLWTTSEGNLSYNCNQQGHVSSECPQEPLPKACFRCNSTEHLSRDCPNQPAEAAQSGQECYRCGQVGHMARACPKNPAGPRGGARGCYNCGGLGHISRECPSAANTLTGEGGPKCYNCGQIGHISRSCPQPPQRSCYTCGSSDHLAAACPQQTA</sequence>
<dbReference type="PANTHER" id="PTHR23002">
    <property type="entry name" value="ZINC FINGER CCHC DOMAIN CONTAINING PROTEIN"/>
    <property type="match status" value="1"/>
</dbReference>
<keyword evidence="5" id="KW-0479">Metal-binding</keyword>
<dbReference type="GO" id="GO:0008270">
    <property type="term" value="F:zinc ion binding"/>
    <property type="evidence" value="ECO:0007669"/>
    <property type="project" value="UniProtKB-KW"/>
</dbReference>
<dbReference type="AlphaFoldDB" id="A0AAF0DY92"/>
<dbReference type="InterPro" id="IPR036521">
    <property type="entry name" value="SRP19-like_sf"/>
</dbReference>
<dbReference type="EMBL" id="CP119934">
    <property type="protein sequence ID" value="WFD02199.1"/>
    <property type="molecule type" value="Genomic_DNA"/>
</dbReference>
<dbReference type="Gene3D" id="4.10.60.10">
    <property type="entry name" value="Zinc finger, CCHC-type"/>
    <property type="match status" value="4"/>
</dbReference>
<dbReference type="SUPFAM" id="SSF69695">
    <property type="entry name" value="SRP19"/>
    <property type="match status" value="1"/>
</dbReference>
<keyword evidence="5" id="KW-0862">Zinc</keyword>
<dbReference type="Pfam" id="PF01922">
    <property type="entry name" value="SRP19"/>
    <property type="match status" value="1"/>
</dbReference>
<dbReference type="InterPro" id="IPR036875">
    <property type="entry name" value="Znf_CCHC_sf"/>
</dbReference>
<keyword evidence="9" id="KW-1185">Reference proteome</keyword>